<dbReference type="Pfam" id="PF12864">
    <property type="entry name" value="DUF3822"/>
    <property type="match status" value="1"/>
</dbReference>
<evidence type="ECO:0000313" key="2">
    <source>
        <dbReference type="Proteomes" id="UP000600588"/>
    </source>
</evidence>
<accession>A0A8J6QAP1</accession>
<organism evidence="1 2">
    <name type="scientific">Aestuariibaculum sediminum</name>
    <dbReference type="NCBI Taxonomy" id="2770637"/>
    <lineage>
        <taxon>Bacteria</taxon>
        <taxon>Pseudomonadati</taxon>
        <taxon>Bacteroidota</taxon>
        <taxon>Flavobacteriia</taxon>
        <taxon>Flavobacteriales</taxon>
        <taxon>Flavobacteriaceae</taxon>
    </lineage>
</organism>
<dbReference type="Proteomes" id="UP000600588">
    <property type="component" value="Unassembled WGS sequence"/>
</dbReference>
<dbReference type="Gene3D" id="3.30.420.260">
    <property type="match status" value="1"/>
</dbReference>
<dbReference type="EMBL" id="JACVXB010000013">
    <property type="protein sequence ID" value="MBD0833697.1"/>
    <property type="molecule type" value="Genomic_DNA"/>
</dbReference>
<gene>
    <name evidence="1" type="ORF">ICJ83_16305</name>
</gene>
<dbReference type="InterPro" id="IPR024213">
    <property type="entry name" value="DUF3822"/>
</dbReference>
<sequence length="275" mass="32250">MAQTSKDFHEILNKELSIQISLSGLSFCILQKDSNSIEALKDINFGKRLNHIELLERVKTEFNSNSELNQEFSNVTVIHDNDLSNFVPTPFFNEDHLSDYLKFNTKILKSDFIATDEVALNDSKNIYVPFVNINNYIYDTFGEFTFKHISTILVETILQMEKNSEIPKIFINVKELHFEMTVVNKGKLILYNTFEYQTKEDFIYYILFTAEQLELNPESFELILTGNIDKHDERYVIAHKYIQFVSFGKRNDTFKYKLEAQPNTNYSDFVILNSF</sequence>
<protein>
    <submittedName>
        <fullName evidence="1">DUF3822 family protein</fullName>
    </submittedName>
</protein>
<comment type="caution">
    <text evidence="1">The sequence shown here is derived from an EMBL/GenBank/DDBJ whole genome shotgun (WGS) entry which is preliminary data.</text>
</comment>
<keyword evidence="2" id="KW-1185">Reference proteome</keyword>
<dbReference type="RefSeq" id="WP_188231475.1">
    <property type="nucleotide sequence ID" value="NZ_JACVXB010000013.1"/>
</dbReference>
<dbReference type="Gene3D" id="3.30.420.250">
    <property type="match status" value="1"/>
</dbReference>
<dbReference type="AlphaFoldDB" id="A0A8J6QAP1"/>
<evidence type="ECO:0000313" key="1">
    <source>
        <dbReference type="EMBL" id="MBD0833697.1"/>
    </source>
</evidence>
<name>A0A8J6QAP1_9FLAO</name>
<reference evidence="1 2" key="1">
    <citation type="submission" date="2020-09" db="EMBL/GenBank/DDBJ databases">
        <title>TT11 complete genome.</title>
        <authorList>
            <person name="Wu Z."/>
        </authorList>
    </citation>
    <scope>NUCLEOTIDE SEQUENCE [LARGE SCALE GENOMIC DNA]</scope>
    <source>
        <strain evidence="1 2">TT11</strain>
    </source>
</reference>
<proteinExistence type="predicted"/>
<dbReference type="CDD" id="cd24013">
    <property type="entry name" value="ASKHA_ATPase_BT3980-like"/>
    <property type="match status" value="1"/>
</dbReference>